<dbReference type="Gene3D" id="3.40.50.180">
    <property type="entry name" value="Methylesterase CheB, C-terminal domain"/>
    <property type="match status" value="1"/>
</dbReference>
<dbReference type="SMART" id="SM00448">
    <property type="entry name" value="REC"/>
    <property type="match status" value="1"/>
</dbReference>
<evidence type="ECO:0000259" key="8">
    <source>
        <dbReference type="PROSITE" id="PS50110"/>
    </source>
</evidence>
<dbReference type="GO" id="GO:0050568">
    <property type="term" value="F:protein-glutamine glutaminase activity"/>
    <property type="evidence" value="ECO:0007669"/>
    <property type="project" value="UniProtKB-UniRule"/>
</dbReference>
<feature type="active site" evidence="5 6">
    <location>
        <position position="199"/>
    </location>
</feature>
<dbReference type="InterPro" id="IPR008248">
    <property type="entry name" value="CheB-like"/>
</dbReference>
<accession>A0A1E5L6N2</accession>
<dbReference type="PROSITE" id="PS50110">
    <property type="entry name" value="RESPONSE_REGULATORY"/>
    <property type="match status" value="1"/>
</dbReference>
<dbReference type="PIRSF" id="PIRSF000876">
    <property type="entry name" value="RR_chemtxs_CheB"/>
    <property type="match status" value="1"/>
</dbReference>
<dbReference type="SUPFAM" id="SSF52172">
    <property type="entry name" value="CheY-like"/>
    <property type="match status" value="1"/>
</dbReference>
<dbReference type="RefSeq" id="WP_069701713.1">
    <property type="nucleotide sequence ID" value="NZ_MJAT01000012.1"/>
</dbReference>
<evidence type="ECO:0000256" key="4">
    <source>
        <dbReference type="ARBA" id="ARBA00048267"/>
    </source>
</evidence>
<dbReference type="CDD" id="cd17541">
    <property type="entry name" value="REC_CheB-like"/>
    <property type="match status" value="1"/>
</dbReference>
<keyword evidence="3 5" id="KW-0378">Hydrolase</keyword>
<dbReference type="EMBL" id="MJAT01000012">
    <property type="protein sequence ID" value="OEH85629.1"/>
    <property type="molecule type" value="Genomic_DNA"/>
</dbReference>
<keyword evidence="1 5" id="KW-0963">Cytoplasm</keyword>
<gene>
    <name evidence="5" type="primary">cheB</name>
    <name evidence="10" type="ORF">BHU72_02185</name>
</gene>
<protein>
    <recommendedName>
        <fullName evidence="5">Protein-glutamate methylesterase/protein-glutamine glutaminase</fullName>
        <ecNumber evidence="5">3.1.1.61</ecNumber>
        <ecNumber evidence="5">3.5.1.44</ecNumber>
    </recommendedName>
</protein>
<dbReference type="GO" id="GO:0000156">
    <property type="term" value="F:phosphorelay response regulator activity"/>
    <property type="evidence" value="ECO:0007669"/>
    <property type="project" value="InterPro"/>
</dbReference>
<dbReference type="PANTHER" id="PTHR42872">
    <property type="entry name" value="PROTEIN-GLUTAMATE METHYLESTERASE/PROTEIN-GLUTAMINE GLUTAMINASE"/>
    <property type="match status" value="1"/>
</dbReference>
<dbReference type="STRING" id="1390249.BHU72_02185"/>
<comment type="catalytic activity">
    <reaction evidence="4 5">
        <text>[protein]-L-glutamate 5-O-methyl ester + H2O = L-glutamyl-[protein] + methanol + H(+)</text>
        <dbReference type="Rhea" id="RHEA:23236"/>
        <dbReference type="Rhea" id="RHEA-COMP:10208"/>
        <dbReference type="Rhea" id="RHEA-COMP:10311"/>
        <dbReference type="ChEBI" id="CHEBI:15377"/>
        <dbReference type="ChEBI" id="CHEBI:15378"/>
        <dbReference type="ChEBI" id="CHEBI:17790"/>
        <dbReference type="ChEBI" id="CHEBI:29973"/>
        <dbReference type="ChEBI" id="CHEBI:82795"/>
        <dbReference type="EC" id="3.1.1.61"/>
    </reaction>
</comment>
<comment type="function">
    <text evidence="5">Involved in chemotaxis. Part of a chemotaxis signal transduction system that modulates chemotaxis in response to various stimuli. Catalyzes the demethylation of specific methylglutamate residues introduced into the chemoreceptors (methyl-accepting chemotaxis proteins or MCP) by CheR. Also mediates the irreversible deamidation of specific glutamine residues to glutamic acid.</text>
</comment>
<proteinExistence type="inferred from homology"/>
<evidence type="ECO:0000256" key="7">
    <source>
        <dbReference type="PROSITE-ProRule" id="PRU00169"/>
    </source>
</evidence>
<comment type="PTM">
    <text evidence="5">Phosphorylated by CheA. Phosphorylation of the N-terminal regulatory domain activates the methylesterase activity.</text>
</comment>
<evidence type="ECO:0000256" key="2">
    <source>
        <dbReference type="ARBA" id="ARBA00022500"/>
    </source>
</evidence>
<dbReference type="InterPro" id="IPR011006">
    <property type="entry name" value="CheY-like_superfamily"/>
</dbReference>
<evidence type="ECO:0000313" key="11">
    <source>
        <dbReference type="Proteomes" id="UP000095255"/>
    </source>
</evidence>
<dbReference type="GO" id="GO:0005737">
    <property type="term" value="C:cytoplasm"/>
    <property type="evidence" value="ECO:0007669"/>
    <property type="project" value="UniProtKB-SubCell"/>
</dbReference>
<dbReference type="GO" id="GO:0006935">
    <property type="term" value="P:chemotaxis"/>
    <property type="evidence" value="ECO:0007669"/>
    <property type="project" value="UniProtKB-UniRule"/>
</dbReference>
<dbReference type="InterPro" id="IPR000673">
    <property type="entry name" value="Sig_transdc_resp-reg_Me-estase"/>
</dbReference>
<evidence type="ECO:0000256" key="1">
    <source>
        <dbReference type="ARBA" id="ARBA00022490"/>
    </source>
</evidence>
<feature type="modified residue" description="4-aspartylphosphate" evidence="5 7">
    <location>
        <position position="56"/>
    </location>
</feature>
<dbReference type="Proteomes" id="UP000095255">
    <property type="component" value="Unassembled WGS sequence"/>
</dbReference>
<dbReference type="AlphaFoldDB" id="A0A1E5L6N2"/>
<evidence type="ECO:0000256" key="3">
    <source>
        <dbReference type="ARBA" id="ARBA00022801"/>
    </source>
</evidence>
<comment type="catalytic activity">
    <reaction evidence="5">
        <text>L-glutaminyl-[protein] + H2O = L-glutamyl-[protein] + NH4(+)</text>
        <dbReference type="Rhea" id="RHEA:16441"/>
        <dbReference type="Rhea" id="RHEA-COMP:10207"/>
        <dbReference type="Rhea" id="RHEA-COMP:10208"/>
        <dbReference type="ChEBI" id="CHEBI:15377"/>
        <dbReference type="ChEBI" id="CHEBI:28938"/>
        <dbReference type="ChEBI" id="CHEBI:29973"/>
        <dbReference type="ChEBI" id="CHEBI:30011"/>
        <dbReference type="EC" id="3.5.1.44"/>
    </reaction>
</comment>
<evidence type="ECO:0000313" key="10">
    <source>
        <dbReference type="EMBL" id="OEH85629.1"/>
    </source>
</evidence>
<feature type="domain" description="Response regulatory" evidence="8">
    <location>
        <begin position="5"/>
        <end position="122"/>
    </location>
</feature>
<keyword evidence="11" id="KW-1185">Reference proteome</keyword>
<dbReference type="PROSITE" id="PS50122">
    <property type="entry name" value="CHEB"/>
    <property type="match status" value="1"/>
</dbReference>
<dbReference type="NCBIfam" id="NF009206">
    <property type="entry name" value="PRK12555.1"/>
    <property type="match status" value="1"/>
</dbReference>
<name>A0A1E5L6N2_9FIRM</name>
<feature type="domain" description="CheB-type methylesterase" evidence="9">
    <location>
        <begin position="161"/>
        <end position="352"/>
    </location>
</feature>
<dbReference type="PANTHER" id="PTHR42872:SF6">
    <property type="entry name" value="PROTEIN-GLUTAMATE METHYLESTERASE_PROTEIN-GLUTAMINE GLUTAMINASE"/>
    <property type="match status" value="1"/>
</dbReference>
<dbReference type="OrthoDB" id="9793421at2"/>
<dbReference type="InterPro" id="IPR035909">
    <property type="entry name" value="CheB_C"/>
</dbReference>
<organism evidence="10 11">
    <name type="scientific">Desulfuribacillus stibiiarsenatis</name>
    <dbReference type="NCBI Taxonomy" id="1390249"/>
    <lineage>
        <taxon>Bacteria</taxon>
        <taxon>Bacillati</taxon>
        <taxon>Bacillota</taxon>
        <taxon>Desulfuribacillia</taxon>
        <taxon>Desulfuribacillales</taxon>
        <taxon>Desulfuribacillaceae</taxon>
        <taxon>Desulfuribacillus</taxon>
    </lineage>
</organism>
<dbReference type="EC" id="3.1.1.61" evidence="5"/>
<sequence>MSKIRVLIIDDSALVREVLRRVLSQDPEIDVVGSAVDPIQAISKIKELKPHVITLDLEMPKMDGLTFLRKLMNVVPLPVIVISSKALEGSDATITALELGAVDFITKPAVGVGEGLATLQGEITEKVKCAATVNMRALYNTNRKRILPPSENESISQRSTIKNTDKIIAIGGSTGGTVAVRTIMQALPANCPAILITLHMPAGFTKSYAEGLDKVCRMNVKEAEHGEQVRKGYAYVAPGGKHMLLAKKNNSFTIEITETPPVNHHRPSVDVTFQSVANTSGSNTIGVILTGMGSDGAVGLKTLHDRGAYTIAQDEATCTVFGMPKQAIALGATDIVLPIQKISNEIVQFLSQ</sequence>
<evidence type="ECO:0000256" key="5">
    <source>
        <dbReference type="HAMAP-Rule" id="MF_00099"/>
    </source>
</evidence>
<comment type="domain">
    <text evidence="5">Contains a C-terminal catalytic domain, and an N-terminal region which modulates catalytic activity.</text>
</comment>
<evidence type="ECO:0000259" key="9">
    <source>
        <dbReference type="PROSITE" id="PS50122"/>
    </source>
</evidence>
<dbReference type="GO" id="GO:0008984">
    <property type="term" value="F:protein-glutamate methylesterase activity"/>
    <property type="evidence" value="ECO:0007669"/>
    <property type="project" value="UniProtKB-UniRule"/>
</dbReference>
<feature type="active site" evidence="5 6">
    <location>
        <position position="295"/>
    </location>
</feature>
<dbReference type="NCBIfam" id="NF001965">
    <property type="entry name" value="PRK00742.1"/>
    <property type="match status" value="1"/>
</dbReference>
<dbReference type="Pfam" id="PF01339">
    <property type="entry name" value="CheB_methylest"/>
    <property type="match status" value="1"/>
</dbReference>
<dbReference type="HAMAP" id="MF_00099">
    <property type="entry name" value="CheB_chemtxs"/>
    <property type="match status" value="1"/>
</dbReference>
<evidence type="ECO:0000256" key="6">
    <source>
        <dbReference type="PROSITE-ProRule" id="PRU00050"/>
    </source>
</evidence>
<comment type="caution">
    <text evidence="10">The sequence shown here is derived from an EMBL/GenBank/DDBJ whole genome shotgun (WGS) entry which is preliminary data.</text>
</comment>
<reference evidence="10 11" key="1">
    <citation type="submission" date="2016-09" db="EMBL/GenBank/DDBJ databases">
        <title>Desulfuribacillus arsenicus sp. nov., an obligately anaerobic, dissimilatory arsenic- and antimonate-reducing bacterium isolated from anoxic sediments.</title>
        <authorList>
            <person name="Abin C.A."/>
            <person name="Hollibaugh J.T."/>
        </authorList>
    </citation>
    <scope>NUCLEOTIDE SEQUENCE [LARGE SCALE GENOMIC DNA]</scope>
    <source>
        <strain evidence="10 11">MLFW-2</strain>
    </source>
</reference>
<comment type="subcellular location">
    <subcellularLocation>
        <location evidence="5">Cytoplasm</location>
    </subcellularLocation>
</comment>
<dbReference type="Gene3D" id="3.40.50.2300">
    <property type="match status" value="1"/>
</dbReference>
<dbReference type="Pfam" id="PF00072">
    <property type="entry name" value="Response_reg"/>
    <property type="match status" value="1"/>
</dbReference>
<feature type="active site" evidence="5 6">
    <location>
        <position position="173"/>
    </location>
</feature>
<keyword evidence="2 5" id="KW-0145">Chemotaxis</keyword>
<dbReference type="InterPro" id="IPR001789">
    <property type="entry name" value="Sig_transdc_resp-reg_receiver"/>
</dbReference>
<comment type="similarity">
    <text evidence="5">Belongs to the CheB family.</text>
</comment>
<dbReference type="SUPFAM" id="SSF52738">
    <property type="entry name" value="Methylesterase CheB, C-terminal domain"/>
    <property type="match status" value="1"/>
</dbReference>
<keyword evidence="5 7" id="KW-0597">Phosphoprotein</keyword>
<dbReference type="CDD" id="cd16432">
    <property type="entry name" value="CheB_Rec"/>
    <property type="match status" value="1"/>
</dbReference>
<dbReference type="EC" id="3.5.1.44" evidence="5"/>